<evidence type="ECO:0000256" key="2">
    <source>
        <dbReference type="ARBA" id="ARBA00009199"/>
    </source>
</evidence>
<name>A0A0C4E8A7_MAGP6</name>
<dbReference type="OrthoDB" id="6428749at2759"/>
<dbReference type="InterPro" id="IPR036928">
    <property type="entry name" value="AS_sf"/>
</dbReference>
<dbReference type="Pfam" id="PF01425">
    <property type="entry name" value="Amidase"/>
    <property type="match status" value="1"/>
</dbReference>
<reference evidence="6" key="3">
    <citation type="submission" date="2011-03" db="EMBL/GenBank/DDBJ databases">
        <title>Annotation of Magnaporthe poae ATCC 64411.</title>
        <authorList>
            <person name="Ma L.-J."/>
            <person name="Dead R."/>
            <person name="Young S.K."/>
            <person name="Zeng Q."/>
            <person name="Gargeya S."/>
            <person name="Fitzgerald M."/>
            <person name="Haas B."/>
            <person name="Abouelleil A."/>
            <person name="Alvarado L."/>
            <person name="Arachchi H.M."/>
            <person name="Berlin A."/>
            <person name="Brown A."/>
            <person name="Chapman S.B."/>
            <person name="Chen Z."/>
            <person name="Dunbar C."/>
            <person name="Freedman E."/>
            <person name="Gearin G."/>
            <person name="Gellesch M."/>
            <person name="Goldberg J."/>
            <person name="Griggs A."/>
            <person name="Gujja S."/>
            <person name="Heiman D."/>
            <person name="Howarth C."/>
            <person name="Larson L."/>
            <person name="Lui A."/>
            <person name="MacDonald P.J.P."/>
            <person name="Mehta T."/>
            <person name="Montmayeur A."/>
            <person name="Murphy C."/>
            <person name="Neiman D."/>
            <person name="Pearson M."/>
            <person name="Priest M."/>
            <person name="Roberts A."/>
            <person name="Saif S."/>
            <person name="Shea T."/>
            <person name="Shenoy N."/>
            <person name="Sisk P."/>
            <person name="Stolte C."/>
            <person name="Sykes S."/>
            <person name="Yandava C."/>
            <person name="Wortman J."/>
            <person name="Nusbaum C."/>
            <person name="Birren B."/>
        </authorList>
    </citation>
    <scope>NUCLEOTIDE SEQUENCE</scope>
    <source>
        <strain evidence="6">ATCC 64411</strain>
    </source>
</reference>
<reference evidence="7" key="5">
    <citation type="submission" date="2015-06" db="UniProtKB">
        <authorList>
            <consortium name="EnsemblFungi"/>
        </authorList>
    </citation>
    <scope>IDENTIFICATION</scope>
    <source>
        <strain evidence="7">ATCC 64411</strain>
    </source>
</reference>
<comment type="catalytic activity">
    <reaction evidence="1">
        <text>a monocarboxylic acid amide + H2O = a monocarboxylate + NH4(+)</text>
        <dbReference type="Rhea" id="RHEA:12020"/>
        <dbReference type="ChEBI" id="CHEBI:15377"/>
        <dbReference type="ChEBI" id="CHEBI:28938"/>
        <dbReference type="ChEBI" id="CHEBI:35757"/>
        <dbReference type="ChEBI" id="CHEBI:83628"/>
        <dbReference type="EC" id="3.5.1.4"/>
    </reaction>
</comment>
<dbReference type="PROSITE" id="PS00571">
    <property type="entry name" value="AMIDASES"/>
    <property type="match status" value="1"/>
</dbReference>
<dbReference type="SUPFAM" id="SSF75304">
    <property type="entry name" value="Amidase signature (AS) enzymes"/>
    <property type="match status" value="1"/>
</dbReference>
<reference evidence="6" key="1">
    <citation type="submission" date="2010-05" db="EMBL/GenBank/DDBJ databases">
        <title>The Genome Sequence of Magnaporthe poae strain ATCC 64411.</title>
        <authorList>
            <consortium name="The Broad Institute Genome Sequencing Platform"/>
            <consortium name="Broad Institute Genome Sequencing Center for Infectious Disease"/>
            <person name="Ma L.-J."/>
            <person name="Dead R."/>
            <person name="Young S."/>
            <person name="Zeng Q."/>
            <person name="Koehrsen M."/>
            <person name="Alvarado L."/>
            <person name="Berlin A."/>
            <person name="Chapman S.B."/>
            <person name="Chen Z."/>
            <person name="Freedman E."/>
            <person name="Gellesch M."/>
            <person name="Goldberg J."/>
            <person name="Griggs A."/>
            <person name="Gujja S."/>
            <person name="Heilman E.R."/>
            <person name="Heiman D."/>
            <person name="Hepburn T."/>
            <person name="Howarth C."/>
            <person name="Jen D."/>
            <person name="Larson L."/>
            <person name="Mehta T."/>
            <person name="Neiman D."/>
            <person name="Pearson M."/>
            <person name="Roberts A."/>
            <person name="Saif S."/>
            <person name="Shea T."/>
            <person name="Shenoy N."/>
            <person name="Sisk P."/>
            <person name="Stolte C."/>
            <person name="Sykes S."/>
            <person name="Walk T."/>
            <person name="White J."/>
            <person name="Yandava C."/>
            <person name="Haas B."/>
            <person name="Nusbaum C."/>
            <person name="Birren B."/>
        </authorList>
    </citation>
    <scope>NUCLEOTIDE SEQUENCE</scope>
    <source>
        <strain evidence="6">ATCC 64411</strain>
    </source>
</reference>
<reference evidence="7" key="4">
    <citation type="journal article" date="2015" name="G3 (Bethesda)">
        <title>Genome sequences of three phytopathogenic species of the Magnaporthaceae family of fungi.</title>
        <authorList>
            <person name="Okagaki L.H."/>
            <person name="Nunes C.C."/>
            <person name="Sailsbery J."/>
            <person name="Clay B."/>
            <person name="Brown D."/>
            <person name="John T."/>
            <person name="Oh Y."/>
            <person name="Young N."/>
            <person name="Fitzgerald M."/>
            <person name="Haas B.J."/>
            <person name="Zeng Q."/>
            <person name="Young S."/>
            <person name="Adiconis X."/>
            <person name="Fan L."/>
            <person name="Levin J.Z."/>
            <person name="Mitchell T.K."/>
            <person name="Okubara P.A."/>
            <person name="Farman M.L."/>
            <person name="Kohn L.M."/>
            <person name="Birren B."/>
            <person name="Ma L.-J."/>
            <person name="Dean R.A."/>
        </authorList>
    </citation>
    <scope>NUCLEOTIDE SEQUENCE</scope>
    <source>
        <strain evidence="7">ATCC 64411 / 73-15</strain>
    </source>
</reference>
<keyword evidence="4" id="KW-0378">Hydrolase</keyword>
<dbReference type="AlphaFoldDB" id="A0A0C4E8A7"/>
<protein>
    <recommendedName>
        <fullName evidence="3">amidase</fullName>
        <ecNumber evidence="3">3.5.1.4</ecNumber>
    </recommendedName>
</protein>
<evidence type="ECO:0000313" key="7">
    <source>
        <dbReference type="EnsemblFungi" id="MAPG_08807T0"/>
    </source>
</evidence>
<keyword evidence="8" id="KW-1185">Reference proteome</keyword>
<dbReference type="STRING" id="644358.A0A0C4E8A7"/>
<dbReference type="VEuPathDB" id="FungiDB:MAPG_08807"/>
<accession>A0A0C4E8A7</accession>
<dbReference type="PANTHER" id="PTHR46072">
    <property type="entry name" value="AMIDASE-RELATED-RELATED"/>
    <property type="match status" value="1"/>
</dbReference>
<evidence type="ECO:0000256" key="3">
    <source>
        <dbReference type="ARBA" id="ARBA00012922"/>
    </source>
</evidence>
<dbReference type="Gene3D" id="3.90.1300.10">
    <property type="entry name" value="Amidase signature (AS) domain"/>
    <property type="match status" value="1"/>
</dbReference>
<dbReference type="eggNOG" id="KOG1212">
    <property type="taxonomic scope" value="Eukaryota"/>
</dbReference>
<dbReference type="Proteomes" id="UP000011715">
    <property type="component" value="Unassembled WGS sequence"/>
</dbReference>
<dbReference type="GO" id="GO:0004040">
    <property type="term" value="F:amidase activity"/>
    <property type="evidence" value="ECO:0007669"/>
    <property type="project" value="UniProtKB-EC"/>
</dbReference>
<evidence type="ECO:0000313" key="8">
    <source>
        <dbReference type="Proteomes" id="UP000011715"/>
    </source>
</evidence>
<dbReference type="EnsemblFungi" id="MAPG_08807T0">
    <property type="protein sequence ID" value="MAPG_08807T0"/>
    <property type="gene ID" value="MAPG_08807"/>
</dbReference>
<proteinExistence type="inferred from homology"/>
<organism evidence="7 8">
    <name type="scientific">Magnaporthiopsis poae (strain ATCC 64411 / 73-15)</name>
    <name type="common">Kentucky bluegrass fungus</name>
    <name type="synonym">Magnaporthe poae</name>
    <dbReference type="NCBI Taxonomy" id="644358"/>
    <lineage>
        <taxon>Eukaryota</taxon>
        <taxon>Fungi</taxon>
        <taxon>Dikarya</taxon>
        <taxon>Ascomycota</taxon>
        <taxon>Pezizomycotina</taxon>
        <taxon>Sordariomycetes</taxon>
        <taxon>Sordariomycetidae</taxon>
        <taxon>Magnaporthales</taxon>
        <taxon>Magnaporthaceae</taxon>
        <taxon>Magnaporthiopsis</taxon>
    </lineage>
</organism>
<reference evidence="8" key="2">
    <citation type="submission" date="2010-05" db="EMBL/GenBank/DDBJ databases">
        <title>The genome sequence of Magnaporthe poae strain ATCC 64411.</title>
        <authorList>
            <person name="Ma L.-J."/>
            <person name="Dead R."/>
            <person name="Young S."/>
            <person name="Zeng Q."/>
            <person name="Koehrsen M."/>
            <person name="Alvarado L."/>
            <person name="Berlin A."/>
            <person name="Chapman S.B."/>
            <person name="Chen Z."/>
            <person name="Freedman E."/>
            <person name="Gellesch M."/>
            <person name="Goldberg J."/>
            <person name="Griggs A."/>
            <person name="Gujja S."/>
            <person name="Heilman E.R."/>
            <person name="Heiman D."/>
            <person name="Hepburn T."/>
            <person name="Howarth C."/>
            <person name="Jen D."/>
            <person name="Larson L."/>
            <person name="Mehta T."/>
            <person name="Neiman D."/>
            <person name="Pearson M."/>
            <person name="Roberts A."/>
            <person name="Saif S."/>
            <person name="Shea T."/>
            <person name="Shenoy N."/>
            <person name="Sisk P."/>
            <person name="Stolte C."/>
            <person name="Sykes S."/>
            <person name="Walk T."/>
            <person name="White J."/>
            <person name="Yandava C."/>
            <person name="Haas B."/>
            <person name="Nusbaum C."/>
            <person name="Birren B."/>
        </authorList>
    </citation>
    <scope>NUCLEOTIDE SEQUENCE [LARGE SCALE GENOMIC DNA]</scope>
    <source>
        <strain evidence="8">ATCC 64411 / 73-15</strain>
    </source>
</reference>
<dbReference type="EC" id="3.5.1.4" evidence="3"/>
<dbReference type="OMA" id="DWGMLSS"/>
<feature type="domain" description="Amidase" evidence="5">
    <location>
        <begin position="69"/>
        <end position="448"/>
    </location>
</feature>
<comment type="similarity">
    <text evidence="2">Belongs to the amidase family.</text>
</comment>
<dbReference type="InterPro" id="IPR023631">
    <property type="entry name" value="Amidase_dom"/>
</dbReference>
<dbReference type="EMBL" id="GL876973">
    <property type="protein sequence ID" value="KLU89838.1"/>
    <property type="molecule type" value="Genomic_DNA"/>
</dbReference>
<gene>
    <name evidence="6" type="ORF">MAPG_08807</name>
</gene>
<dbReference type="EMBL" id="ADBL01002148">
    <property type="status" value="NOT_ANNOTATED_CDS"/>
    <property type="molecule type" value="Genomic_DNA"/>
</dbReference>
<dbReference type="InterPro" id="IPR020556">
    <property type="entry name" value="Amidase_CS"/>
</dbReference>
<evidence type="ECO:0000256" key="4">
    <source>
        <dbReference type="ARBA" id="ARBA00022801"/>
    </source>
</evidence>
<evidence type="ECO:0000259" key="5">
    <source>
        <dbReference type="Pfam" id="PF01425"/>
    </source>
</evidence>
<sequence>MADHSSDQQPAKAATKPWADVVAAKRAIRDEHVQKHSHADSDANLAADVVDIETLTGLLESGKVSAEQLIRAYIARACEAQHKTNCLTEICFNDAIEQARQLDDFQRTHGRLMGPLHGVPVSLKDQFNVKGLDSTLGYVGRASAPAQADGTLVQTLKQFGAVIIAKTNLPQSIMWCETDNPLWGLTSHPVDVKLTPGGSSGGEAALLSLGGSLIGWGTDIGGSIRIPSHMNGLWGLKPSSGRLSYRGVEVSLDGQQHIPSAVGPMARSLKAITTVTKLTIDAAPWTTDPQLPPIPWRQEEYEELSTRPLVVGALLDDGVVRVHPPIERVFRDVVAKLKEAGHEFVEWDWSLHSKCVDVMDGYYACDGGEDIRRAVAAGGEPFVPQIQAFVNRGPAISVHEYWQLNRRKVALQQAYHDMWDATRAPSSGRPVDVLLVPAMPHTACRTGRAAWPGLPGAG</sequence>
<dbReference type="PANTHER" id="PTHR46072:SF2">
    <property type="entry name" value="AMIDASE (EUROFUNG)"/>
    <property type="match status" value="1"/>
</dbReference>
<evidence type="ECO:0000313" key="6">
    <source>
        <dbReference type="EMBL" id="KLU89838.1"/>
    </source>
</evidence>
<evidence type="ECO:0000256" key="1">
    <source>
        <dbReference type="ARBA" id="ARBA00001311"/>
    </source>
</evidence>